<protein>
    <submittedName>
        <fullName evidence="2">Uncharacterized protein</fullName>
    </submittedName>
</protein>
<reference evidence="2" key="1">
    <citation type="submission" date="2021-05" db="EMBL/GenBank/DDBJ databases">
        <authorList>
            <person name="Alioto T."/>
            <person name="Alioto T."/>
            <person name="Gomez Garrido J."/>
        </authorList>
    </citation>
    <scope>NUCLEOTIDE SEQUENCE</scope>
</reference>
<keyword evidence="1" id="KW-0812">Transmembrane</keyword>
<dbReference type="AlphaFoldDB" id="A0A8D8XUQ4"/>
<evidence type="ECO:0000256" key="1">
    <source>
        <dbReference type="SAM" id="Phobius"/>
    </source>
</evidence>
<organism evidence="2">
    <name type="scientific">Cacopsylla melanoneura</name>
    <dbReference type="NCBI Taxonomy" id="428564"/>
    <lineage>
        <taxon>Eukaryota</taxon>
        <taxon>Metazoa</taxon>
        <taxon>Ecdysozoa</taxon>
        <taxon>Arthropoda</taxon>
        <taxon>Hexapoda</taxon>
        <taxon>Insecta</taxon>
        <taxon>Pterygota</taxon>
        <taxon>Neoptera</taxon>
        <taxon>Paraneoptera</taxon>
        <taxon>Hemiptera</taxon>
        <taxon>Sternorrhyncha</taxon>
        <taxon>Psylloidea</taxon>
        <taxon>Psyllidae</taxon>
        <taxon>Psyllinae</taxon>
        <taxon>Cacopsylla</taxon>
    </lineage>
</organism>
<sequence>MLAVLTLHVTRQKTGEQTAYTKNFWSNLQTLSTALLIICLFPIRQGQHCLSVPSTVFGYVPIFLVLTTLSSSSSFIYNSPTSSLFTFNSSTSYKFLVLYYIIKFTRSVTFQIPTIFI</sequence>
<evidence type="ECO:0000313" key="2">
    <source>
        <dbReference type="EMBL" id="CAG6710177.1"/>
    </source>
</evidence>
<accession>A0A8D8XUQ4</accession>
<feature type="transmembrane region" description="Helical" evidence="1">
    <location>
        <begin position="24"/>
        <end position="44"/>
    </location>
</feature>
<proteinExistence type="predicted"/>
<name>A0A8D8XUQ4_9HEMI</name>
<keyword evidence="1" id="KW-1133">Transmembrane helix</keyword>
<feature type="transmembrane region" description="Helical" evidence="1">
    <location>
        <begin position="56"/>
        <end position="77"/>
    </location>
</feature>
<dbReference type="EMBL" id="HBUF01346749">
    <property type="protein sequence ID" value="CAG6710177.1"/>
    <property type="molecule type" value="Transcribed_RNA"/>
</dbReference>
<keyword evidence="1" id="KW-0472">Membrane</keyword>